<sequence>MTGIIRSCILTPSNAAPIGSLLGFKTAPLVWARKCKRDPTPRPTCLVSLPCCSRMSLLQTATMENYKQFLVVFTLALALGFVAIAFALTWVLHFREGLAWDGGAAEFNWHPLLMVIGFIFLQGVAIVVYRLPWTWRCSKQMMKLIHAGLNVLAFILAVISVVAVFDFHNAKNIPNMYSLHSWIGLATVILYPAQIVMGIAVYLIPATPVYVRAALMPVHIYSGLFIFTSVIATALMGITEKLIFGLKSPAYKESPPEAVLVNVLGLLIAAFGGLVLWIATRPSWKRPREEITQGVSNNSSSPEGIKVGTAMTSRTEQESSLETRRRNGKAEESRRV</sequence>
<dbReference type="Pfam" id="PF03188">
    <property type="entry name" value="Cytochrom_B561"/>
    <property type="match status" value="1"/>
</dbReference>
<dbReference type="EC" id="7.2.1.3" evidence="15"/>
<evidence type="ECO:0000313" key="24">
    <source>
        <dbReference type="Ensembl" id="ENSSANP00000069547.1"/>
    </source>
</evidence>
<gene>
    <name evidence="24" type="primary">LOC107671300</name>
</gene>
<evidence type="ECO:0000256" key="7">
    <source>
        <dbReference type="ARBA" id="ARBA00022692"/>
    </source>
</evidence>
<dbReference type="OrthoDB" id="907479at2759"/>
<keyword evidence="14 22" id="KW-0472">Membrane</keyword>
<evidence type="ECO:0000256" key="17">
    <source>
        <dbReference type="ARBA" id="ARBA00031718"/>
    </source>
</evidence>
<evidence type="ECO:0000256" key="19">
    <source>
        <dbReference type="ARBA" id="ARBA00048457"/>
    </source>
</evidence>
<evidence type="ECO:0000256" key="10">
    <source>
        <dbReference type="ARBA" id="ARBA00022982"/>
    </source>
</evidence>
<proteinExistence type="predicted"/>
<organism evidence="24 25">
    <name type="scientific">Sinocyclocheilus anshuiensis</name>
    <dbReference type="NCBI Taxonomy" id="1608454"/>
    <lineage>
        <taxon>Eukaryota</taxon>
        <taxon>Metazoa</taxon>
        <taxon>Chordata</taxon>
        <taxon>Craniata</taxon>
        <taxon>Vertebrata</taxon>
        <taxon>Euteleostomi</taxon>
        <taxon>Actinopterygii</taxon>
        <taxon>Neopterygii</taxon>
        <taxon>Teleostei</taxon>
        <taxon>Ostariophysi</taxon>
        <taxon>Cypriniformes</taxon>
        <taxon>Cyprinidae</taxon>
        <taxon>Cyprininae</taxon>
        <taxon>Sinocyclocheilus</taxon>
    </lineage>
</organism>
<evidence type="ECO:0000256" key="2">
    <source>
        <dbReference type="ARBA" id="ARBA00004424"/>
    </source>
</evidence>
<dbReference type="GO" id="GO:0140571">
    <property type="term" value="F:transmembrane ascorbate ferrireductase activity"/>
    <property type="evidence" value="ECO:0007669"/>
    <property type="project" value="UniProtKB-EC"/>
</dbReference>
<dbReference type="PANTHER" id="PTHR10106">
    <property type="entry name" value="CYTOCHROME B561-RELATED"/>
    <property type="match status" value="1"/>
</dbReference>
<keyword evidence="25" id="KW-1185">Reference proteome</keyword>
<protein>
    <recommendedName>
        <fullName evidence="16">Plasma membrane ascorbate-dependent reductase CYBRD1</fullName>
        <ecNumber evidence="15">7.2.1.3</ecNumber>
    </recommendedName>
    <alternativeName>
        <fullName evidence="17">Cytochrome b reductase 1</fullName>
    </alternativeName>
</protein>
<evidence type="ECO:0000256" key="4">
    <source>
        <dbReference type="ARBA" id="ARBA00022448"/>
    </source>
</evidence>
<feature type="transmembrane region" description="Helical" evidence="22">
    <location>
        <begin position="185"/>
        <end position="206"/>
    </location>
</feature>
<evidence type="ECO:0000256" key="8">
    <source>
        <dbReference type="ARBA" id="ARBA00022723"/>
    </source>
</evidence>
<feature type="transmembrane region" description="Helical" evidence="22">
    <location>
        <begin position="218"/>
        <end position="238"/>
    </location>
</feature>
<evidence type="ECO:0000256" key="5">
    <source>
        <dbReference type="ARBA" id="ARBA00022475"/>
    </source>
</evidence>
<evidence type="ECO:0000256" key="9">
    <source>
        <dbReference type="ARBA" id="ARBA00022967"/>
    </source>
</evidence>
<keyword evidence="12" id="KW-0560">Oxidoreductase</keyword>
<evidence type="ECO:0000313" key="25">
    <source>
        <dbReference type="Proteomes" id="UP000472260"/>
    </source>
</evidence>
<dbReference type="Ensembl" id="ENSSANT00000073937.1">
    <property type="protein sequence ID" value="ENSSANP00000069547.1"/>
    <property type="gene ID" value="ENSSANG00000034695.1"/>
</dbReference>
<accession>A0A671QCW0</accession>
<comment type="cofactor">
    <cofactor evidence="1">
        <name>heme b</name>
        <dbReference type="ChEBI" id="CHEBI:60344"/>
    </cofactor>
</comment>
<feature type="domain" description="Cytochrome b561" evidence="23">
    <location>
        <begin position="75"/>
        <end position="280"/>
    </location>
</feature>
<evidence type="ECO:0000259" key="23">
    <source>
        <dbReference type="PROSITE" id="PS50939"/>
    </source>
</evidence>
<feature type="transmembrane region" description="Helical" evidence="22">
    <location>
        <begin position="69"/>
        <end position="92"/>
    </location>
</feature>
<keyword evidence="9" id="KW-1278">Translocase</keyword>
<evidence type="ECO:0000256" key="18">
    <source>
        <dbReference type="ARBA" id="ARBA00047447"/>
    </source>
</evidence>
<keyword evidence="6" id="KW-0349">Heme</keyword>
<comment type="catalytic activity">
    <reaction evidence="20">
        <text>Cu(2+)(out) + L-ascorbate(in) = Cu(+)(out) + monodehydro-L-ascorbate radical(in) + H(+)</text>
        <dbReference type="Rhea" id="RHEA:66656"/>
        <dbReference type="ChEBI" id="CHEBI:15378"/>
        <dbReference type="ChEBI" id="CHEBI:29036"/>
        <dbReference type="ChEBI" id="CHEBI:38290"/>
        <dbReference type="ChEBI" id="CHEBI:49552"/>
        <dbReference type="ChEBI" id="CHEBI:59513"/>
    </reaction>
    <physiologicalReaction direction="left-to-right" evidence="20">
        <dbReference type="Rhea" id="RHEA:66657"/>
    </physiologicalReaction>
</comment>
<feature type="region of interest" description="Disordered" evidence="21">
    <location>
        <begin position="288"/>
        <end position="336"/>
    </location>
</feature>
<dbReference type="KEGG" id="sanh:107671300"/>
<keyword evidence="8" id="KW-0479">Metal-binding</keyword>
<name>A0A671QCW0_9TELE</name>
<dbReference type="GO" id="GO:0016324">
    <property type="term" value="C:apical plasma membrane"/>
    <property type="evidence" value="ECO:0007669"/>
    <property type="project" value="UniProtKB-SubCell"/>
</dbReference>
<dbReference type="SMART" id="SM00665">
    <property type="entry name" value="B561"/>
    <property type="match status" value="1"/>
</dbReference>
<keyword evidence="4" id="KW-0813">Transport</keyword>
<dbReference type="InterPro" id="IPR043205">
    <property type="entry name" value="CYB561/CYBRD1-like"/>
</dbReference>
<comment type="catalytic activity">
    <reaction evidence="19">
        <text>Fe(3+)(out) + L-ascorbate(in) = monodehydro-L-ascorbate radical(in) + Fe(2+)(out) + H(+)</text>
        <dbReference type="Rhea" id="RHEA:30403"/>
        <dbReference type="ChEBI" id="CHEBI:15378"/>
        <dbReference type="ChEBI" id="CHEBI:29033"/>
        <dbReference type="ChEBI" id="CHEBI:29034"/>
        <dbReference type="ChEBI" id="CHEBI:38290"/>
        <dbReference type="ChEBI" id="CHEBI:59513"/>
        <dbReference type="EC" id="7.2.1.3"/>
    </reaction>
    <physiologicalReaction direction="left-to-right" evidence="19">
        <dbReference type="Rhea" id="RHEA:30404"/>
    </physiologicalReaction>
</comment>
<reference evidence="24" key="2">
    <citation type="submission" date="2025-09" db="UniProtKB">
        <authorList>
            <consortium name="Ensembl"/>
        </authorList>
    </citation>
    <scope>IDENTIFICATION</scope>
</reference>
<keyword evidence="11 22" id="KW-1133">Transmembrane helix</keyword>
<evidence type="ECO:0000256" key="14">
    <source>
        <dbReference type="ARBA" id="ARBA00023136"/>
    </source>
</evidence>
<dbReference type="PROSITE" id="PS50939">
    <property type="entry name" value="CYTOCHROME_B561"/>
    <property type="match status" value="1"/>
</dbReference>
<evidence type="ECO:0000256" key="22">
    <source>
        <dbReference type="SAM" id="Phobius"/>
    </source>
</evidence>
<reference evidence="24" key="1">
    <citation type="submission" date="2025-08" db="UniProtKB">
        <authorList>
            <consortium name="Ensembl"/>
        </authorList>
    </citation>
    <scope>IDENTIFICATION</scope>
</reference>
<feature type="transmembrane region" description="Helical" evidence="22">
    <location>
        <begin position="144"/>
        <end position="165"/>
    </location>
</feature>
<keyword evidence="7 22" id="KW-0812">Transmembrane</keyword>
<evidence type="ECO:0000256" key="12">
    <source>
        <dbReference type="ARBA" id="ARBA00023002"/>
    </source>
</evidence>
<dbReference type="AlphaFoldDB" id="A0A671QCW0"/>
<keyword evidence="10" id="KW-0249">Electron transport</keyword>
<comment type="subcellular location">
    <subcellularLocation>
        <location evidence="2">Apical cell membrane</location>
        <topology evidence="2">Multi-pass membrane protein</topology>
    </subcellularLocation>
</comment>
<feature type="compositionally biased region" description="Basic and acidic residues" evidence="21">
    <location>
        <begin position="315"/>
        <end position="336"/>
    </location>
</feature>
<dbReference type="PANTHER" id="PTHR10106:SF12">
    <property type="entry name" value="PLASMA MEMBRANE ASCORBATE-DEPENDENT REDUCTASE CYBRD1"/>
    <property type="match status" value="1"/>
</dbReference>
<dbReference type="CTD" id="79901"/>
<keyword evidence="5" id="KW-1003">Cell membrane</keyword>
<keyword evidence="13" id="KW-0408">Iron</keyword>
<evidence type="ECO:0000256" key="13">
    <source>
        <dbReference type="ARBA" id="ARBA00023004"/>
    </source>
</evidence>
<evidence type="ECO:0000256" key="16">
    <source>
        <dbReference type="ARBA" id="ARBA00024244"/>
    </source>
</evidence>
<dbReference type="Proteomes" id="UP000472260">
    <property type="component" value="Unassembled WGS sequence"/>
</dbReference>
<dbReference type="GO" id="GO:0046872">
    <property type="term" value="F:metal ion binding"/>
    <property type="evidence" value="ECO:0007669"/>
    <property type="project" value="UniProtKB-KW"/>
</dbReference>
<evidence type="ECO:0000256" key="21">
    <source>
        <dbReference type="SAM" id="MobiDB-lite"/>
    </source>
</evidence>
<comment type="subunit">
    <text evidence="3">Homodimer.</text>
</comment>
<evidence type="ECO:0000256" key="1">
    <source>
        <dbReference type="ARBA" id="ARBA00001970"/>
    </source>
</evidence>
<dbReference type="Gene3D" id="1.20.120.1770">
    <property type="match status" value="1"/>
</dbReference>
<evidence type="ECO:0000256" key="11">
    <source>
        <dbReference type="ARBA" id="ARBA00022989"/>
    </source>
</evidence>
<dbReference type="FunFam" id="1.20.120.1770:FF:000001">
    <property type="entry name" value="Cytochrome b reductase 1"/>
    <property type="match status" value="1"/>
</dbReference>
<evidence type="ECO:0000256" key="15">
    <source>
        <dbReference type="ARBA" id="ARBA00024225"/>
    </source>
</evidence>
<evidence type="ECO:0000256" key="3">
    <source>
        <dbReference type="ARBA" id="ARBA00011738"/>
    </source>
</evidence>
<dbReference type="GO" id="GO:0005765">
    <property type="term" value="C:lysosomal membrane"/>
    <property type="evidence" value="ECO:0007669"/>
    <property type="project" value="TreeGrafter"/>
</dbReference>
<feature type="transmembrane region" description="Helical" evidence="22">
    <location>
        <begin position="112"/>
        <end position="132"/>
    </location>
</feature>
<feature type="compositionally biased region" description="Polar residues" evidence="21">
    <location>
        <begin position="293"/>
        <end position="302"/>
    </location>
</feature>
<comment type="catalytic activity">
    <reaction evidence="18">
        <text>monodehydro-L-ascorbate radical(out) + L-ascorbate(in) = monodehydro-L-ascorbate radical(in) + L-ascorbate(out)</text>
        <dbReference type="Rhea" id="RHEA:66524"/>
        <dbReference type="ChEBI" id="CHEBI:38290"/>
        <dbReference type="ChEBI" id="CHEBI:59513"/>
    </reaction>
    <physiologicalReaction direction="left-to-right" evidence="18">
        <dbReference type="Rhea" id="RHEA:66525"/>
    </physiologicalReaction>
</comment>
<dbReference type="InterPro" id="IPR006593">
    <property type="entry name" value="Cyt_b561/ferric_Rdtase_TM"/>
</dbReference>
<feature type="transmembrane region" description="Helical" evidence="22">
    <location>
        <begin position="258"/>
        <end position="279"/>
    </location>
</feature>
<evidence type="ECO:0000256" key="6">
    <source>
        <dbReference type="ARBA" id="ARBA00022617"/>
    </source>
</evidence>
<dbReference type="CDD" id="cd08765">
    <property type="entry name" value="Cyt_b561_CYBRD1"/>
    <property type="match status" value="1"/>
</dbReference>
<evidence type="ECO:0000256" key="20">
    <source>
        <dbReference type="ARBA" id="ARBA00049459"/>
    </source>
</evidence>